<protein>
    <submittedName>
        <fullName evidence="1">Uncharacterized protein</fullName>
    </submittedName>
</protein>
<dbReference type="AlphaFoldDB" id="A0A151I3P3"/>
<reference evidence="1 2" key="1">
    <citation type="submission" date="2015-09" db="EMBL/GenBank/DDBJ databases">
        <title>Atta colombica WGS genome.</title>
        <authorList>
            <person name="Nygaard S."/>
            <person name="Hu H."/>
            <person name="Boomsma J."/>
            <person name="Zhang G."/>
        </authorList>
    </citation>
    <scope>NUCLEOTIDE SEQUENCE [LARGE SCALE GENOMIC DNA]</scope>
    <source>
        <strain evidence="1">Treedump-2</strain>
        <tissue evidence="1">Whole body</tissue>
    </source>
</reference>
<dbReference type="Proteomes" id="UP000078540">
    <property type="component" value="Unassembled WGS sequence"/>
</dbReference>
<gene>
    <name evidence="1" type="ORF">ALC53_05633</name>
</gene>
<dbReference type="EMBL" id="KQ976473">
    <property type="protein sequence ID" value="KYM83965.1"/>
    <property type="molecule type" value="Genomic_DNA"/>
</dbReference>
<evidence type="ECO:0000313" key="2">
    <source>
        <dbReference type="Proteomes" id="UP000078540"/>
    </source>
</evidence>
<keyword evidence="2" id="KW-1185">Reference proteome</keyword>
<name>A0A151I3P3_9HYME</name>
<sequence length="156" mass="17987">MKAFLLKNIKAKTVAKIVNRCDHNNIKKVIQEALIEYDQNDLTKQVRDNANSDSPAKCAFTINKIAYAPNKSIRIEANKPDLTKLKSYLEFANTGLKIMENIKVSHIYRPKDNKRAIISCILKVSPVVRRTLMRRVYLRYAACKYAIIINDHIRIL</sequence>
<dbReference type="STRING" id="520822.A0A151I3P3"/>
<accession>A0A151I3P3</accession>
<organism evidence="1 2">
    <name type="scientific">Atta colombica</name>
    <dbReference type="NCBI Taxonomy" id="520822"/>
    <lineage>
        <taxon>Eukaryota</taxon>
        <taxon>Metazoa</taxon>
        <taxon>Ecdysozoa</taxon>
        <taxon>Arthropoda</taxon>
        <taxon>Hexapoda</taxon>
        <taxon>Insecta</taxon>
        <taxon>Pterygota</taxon>
        <taxon>Neoptera</taxon>
        <taxon>Endopterygota</taxon>
        <taxon>Hymenoptera</taxon>
        <taxon>Apocrita</taxon>
        <taxon>Aculeata</taxon>
        <taxon>Formicoidea</taxon>
        <taxon>Formicidae</taxon>
        <taxon>Myrmicinae</taxon>
        <taxon>Atta</taxon>
    </lineage>
</organism>
<evidence type="ECO:0000313" key="1">
    <source>
        <dbReference type="EMBL" id="KYM83965.1"/>
    </source>
</evidence>
<proteinExistence type="predicted"/>